<reference evidence="3" key="1">
    <citation type="submission" date="2022-11" db="UniProtKB">
        <authorList>
            <consortium name="WormBaseParasite"/>
        </authorList>
    </citation>
    <scope>IDENTIFICATION</scope>
</reference>
<dbReference type="AlphaFoldDB" id="A0A915IC95"/>
<protein>
    <submittedName>
        <fullName evidence="3">Uncharacterized protein</fullName>
    </submittedName>
</protein>
<feature type="region of interest" description="Disordered" evidence="1">
    <location>
        <begin position="1"/>
        <end position="33"/>
    </location>
</feature>
<dbReference type="WBParaSite" id="nRc.2.0.1.t11800-RA">
    <property type="protein sequence ID" value="nRc.2.0.1.t11800-RA"/>
    <property type="gene ID" value="nRc.2.0.1.g11800"/>
</dbReference>
<proteinExistence type="predicted"/>
<evidence type="ECO:0000313" key="2">
    <source>
        <dbReference type="Proteomes" id="UP000887565"/>
    </source>
</evidence>
<evidence type="ECO:0000313" key="3">
    <source>
        <dbReference type="WBParaSite" id="nRc.2.0.1.t11800-RA"/>
    </source>
</evidence>
<dbReference type="Proteomes" id="UP000887565">
    <property type="component" value="Unplaced"/>
</dbReference>
<accession>A0A915IC95</accession>
<name>A0A915IC95_ROMCU</name>
<evidence type="ECO:0000256" key="1">
    <source>
        <dbReference type="SAM" id="MobiDB-lite"/>
    </source>
</evidence>
<organism evidence="2 3">
    <name type="scientific">Romanomermis culicivorax</name>
    <name type="common">Nematode worm</name>
    <dbReference type="NCBI Taxonomy" id="13658"/>
    <lineage>
        <taxon>Eukaryota</taxon>
        <taxon>Metazoa</taxon>
        <taxon>Ecdysozoa</taxon>
        <taxon>Nematoda</taxon>
        <taxon>Enoplea</taxon>
        <taxon>Dorylaimia</taxon>
        <taxon>Mermithida</taxon>
        <taxon>Mermithoidea</taxon>
        <taxon>Mermithidae</taxon>
        <taxon>Romanomermis</taxon>
    </lineage>
</organism>
<sequence length="95" mass="10814">MQESCNKQVAKVDGNKQVPFDPDAEDQDDTDNKLEWDQEAANALGKFVELSHKLGHKKCNIIWKGDETAMQSIHTKLVCTGPIWKGKNIDSYLYY</sequence>
<keyword evidence="2" id="KW-1185">Reference proteome</keyword>